<dbReference type="GO" id="GO:0005829">
    <property type="term" value="C:cytosol"/>
    <property type="evidence" value="ECO:0007669"/>
    <property type="project" value="TreeGrafter"/>
</dbReference>
<dbReference type="PANTHER" id="PTHR21047">
    <property type="entry name" value="DTDP-6-DEOXY-D-GLUCOSE-3,5 EPIMERASE"/>
    <property type="match status" value="1"/>
</dbReference>
<feature type="active site" description="Proton acceptor" evidence="5">
    <location>
        <position position="62"/>
    </location>
</feature>
<dbReference type="UniPathway" id="UPA00124"/>
<comment type="caution">
    <text evidence="8">The sequence shown here is derived from an EMBL/GenBank/DDBJ whole genome shotgun (WGS) entry which is preliminary data.</text>
</comment>
<evidence type="ECO:0000256" key="4">
    <source>
        <dbReference type="ARBA" id="ARBA00019595"/>
    </source>
</evidence>
<dbReference type="CDD" id="cd00438">
    <property type="entry name" value="cupin_RmlC"/>
    <property type="match status" value="1"/>
</dbReference>
<evidence type="ECO:0000256" key="2">
    <source>
        <dbReference type="ARBA" id="ARBA00001997"/>
    </source>
</evidence>
<dbReference type="InterPro" id="IPR011051">
    <property type="entry name" value="RmlC_Cupin_sf"/>
</dbReference>
<evidence type="ECO:0000256" key="3">
    <source>
        <dbReference type="ARBA" id="ARBA00012098"/>
    </source>
</evidence>
<dbReference type="InterPro" id="IPR014710">
    <property type="entry name" value="RmlC-like_jellyroll"/>
</dbReference>
<dbReference type="OrthoDB" id="9800680at2"/>
<dbReference type="SUPFAM" id="SSF51182">
    <property type="entry name" value="RmlC-like cupins"/>
    <property type="match status" value="1"/>
</dbReference>
<dbReference type="GO" id="GO:0000271">
    <property type="term" value="P:polysaccharide biosynthetic process"/>
    <property type="evidence" value="ECO:0007669"/>
    <property type="project" value="TreeGrafter"/>
</dbReference>
<feature type="active site" description="Proton donor" evidence="5">
    <location>
        <position position="132"/>
    </location>
</feature>
<feature type="site" description="Participates in a stacking interaction with the thymidine ring of dTDP-4-oxo-6-deoxyglucose" evidence="6">
    <location>
        <position position="138"/>
    </location>
</feature>
<dbReference type="Proteomes" id="UP000248330">
    <property type="component" value="Unassembled WGS sequence"/>
</dbReference>
<evidence type="ECO:0000256" key="6">
    <source>
        <dbReference type="PIRSR" id="PIRSR600888-3"/>
    </source>
</evidence>
<evidence type="ECO:0000256" key="7">
    <source>
        <dbReference type="RuleBase" id="RU364069"/>
    </source>
</evidence>
<dbReference type="EMBL" id="QICN01000008">
    <property type="protein sequence ID" value="PXV66204.1"/>
    <property type="molecule type" value="Genomic_DNA"/>
</dbReference>
<dbReference type="AlphaFoldDB" id="A0A318EEB2"/>
<evidence type="ECO:0000313" key="8">
    <source>
        <dbReference type="EMBL" id="PXV66204.1"/>
    </source>
</evidence>
<comment type="similarity">
    <text evidence="7">Belongs to the dTDP-4-dehydrorhamnose 3,5-epimerase family.</text>
</comment>
<keyword evidence="7" id="KW-0413">Isomerase</keyword>
<evidence type="ECO:0000256" key="1">
    <source>
        <dbReference type="ARBA" id="ARBA00001298"/>
    </source>
</evidence>
<reference evidence="8 9" key="1">
    <citation type="submission" date="2018-04" db="EMBL/GenBank/DDBJ databases">
        <title>Genomic Encyclopedia of Type Strains, Phase IV (KMG-IV): sequencing the most valuable type-strain genomes for metagenomic binning, comparative biology and taxonomic classification.</title>
        <authorList>
            <person name="Goeker M."/>
        </authorList>
    </citation>
    <scope>NUCLEOTIDE SEQUENCE [LARGE SCALE GENOMIC DNA]</scope>
    <source>
        <strain evidence="8 9">DSM 104150</strain>
    </source>
</reference>
<name>A0A318EEB2_9GAMM</name>
<evidence type="ECO:0000256" key="5">
    <source>
        <dbReference type="PIRSR" id="PIRSR600888-1"/>
    </source>
</evidence>
<proteinExistence type="inferred from homology"/>
<protein>
    <recommendedName>
        <fullName evidence="4 7">dTDP-4-dehydrorhamnose 3,5-epimerase</fullName>
        <ecNumber evidence="3 7">5.1.3.13</ecNumber>
    </recommendedName>
    <alternativeName>
        <fullName evidence="7">Thymidine diphospho-4-keto-rhamnose 3,5-epimerase</fullName>
    </alternativeName>
</protein>
<dbReference type="RefSeq" id="WP_110265962.1">
    <property type="nucleotide sequence ID" value="NZ_CAKZQT010000032.1"/>
</dbReference>
<dbReference type="Pfam" id="PF00908">
    <property type="entry name" value="dTDP_sugar_isom"/>
    <property type="match status" value="1"/>
</dbReference>
<dbReference type="InterPro" id="IPR000888">
    <property type="entry name" value="RmlC-like"/>
</dbReference>
<dbReference type="PANTHER" id="PTHR21047:SF2">
    <property type="entry name" value="THYMIDINE DIPHOSPHO-4-KETO-RHAMNOSE 3,5-EPIMERASE"/>
    <property type="match status" value="1"/>
</dbReference>
<sequence>MQAIPTTLPDVLMLEPRVFGDERGFFMESFHAARFAELSGCSEPMVQDNHSRSVRGVLRGLHYQLPPMAQGKLVRVVSGEIYDVAVDIRRGSKTFGQWVGVTLSAENRRQLWVPPGFAHGFCVTSDTADVIYKVTAYYSPEHDRGIRWNDPAIGIAWPLETAPQLSPKDEKAPLLHDAEVF</sequence>
<organism evidence="8 9">
    <name type="scientific">Sinimarinibacterium flocculans</name>
    <dbReference type="NCBI Taxonomy" id="985250"/>
    <lineage>
        <taxon>Bacteria</taxon>
        <taxon>Pseudomonadati</taxon>
        <taxon>Pseudomonadota</taxon>
        <taxon>Gammaproteobacteria</taxon>
        <taxon>Nevskiales</taxon>
        <taxon>Nevskiaceae</taxon>
        <taxon>Sinimarinibacterium</taxon>
    </lineage>
</organism>
<accession>A0A318EEB2</accession>
<keyword evidence="9" id="KW-1185">Reference proteome</keyword>
<evidence type="ECO:0000313" key="9">
    <source>
        <dbReference type="Proteomes" id="UP000248330"/>
    </source>
</evidence>
<comment type="catalytic activity">
    <reaction evidence="1 7">
        <text>dTDP-4-dehydro-6-deoxy-alpha-D-glucose = dTDP-4-dehydro-beta-L-rhamnose</text>
        <dbReference type="Rhea" id="RHEA:16969"/>
        <dbReference type="ChEBI" id="CHEBI:57649"/>
        <dbReference type="ChEBI" id="CHEBI:62830"/>
        <dbReference type="EC" id="5.1.3.13"/>
    </reaction>
</comment>
<dbReference type="EC" id="5.1.3.13" evidence="3 7"/>
<dbReference type="GO" id="GO:0008830">
    <property type="term" value="F:dTDP-4-dehydrorhamnose 3,5-epimerase activity"/>
    <property type="evidence" value="ECO:0007669"/>
    <property type="project" value="UniProtKB-UniRule"/>
</dbReference>
<comment type="subunit">
    <text evidence="7">Homodimer.</text>
</comment>
<comment type="function">
    <text evidence="2 7">Catalyzes the epimerization of the C3' and C5'positions of dTDP-6-deoxy-D-xylo-4-hexulose, forming dTDP-6-deoxy-L-lyxo-4-hexulose.</text>
</comment>
<dbReference type="Gene3D" id="2.60.120.10">
    <property type="entry name" value="Jelly Rolls"/>
    <property type="match status" value="1"/>
</dbReference>
<dbReference type="GO" id="GO:0019305">
    <property type="term" value="P:dTDP-rhamnose biosynthetic process"/>
    <property type="evidence" value="ECO:0007669"/>
    <property type="project" value="UniProtKB-UniRule"/>
</dbReference>
<comment type="pathway">
    <text evidence="7">Carbohydrate biosynthesis; dTDP-L-rhamnose biosynthesis.</text>
</comment>
<dbReference type="NCBIfam" id="TIGR01221">
    <property type="entry name" value="rmlC"/>
    <property type="match status" value="1"/>
</dbReference>
<gene>
    <name evidence="8" type="ORF">C8D93_108179</name>
</gene>